<evidence type="ECO:0000256" key="3">
    <source>
        <dbReference type="ARBA" id="ARBA00023193"/>
    </source>
</evidence>
<sequence length="138" mass="14900">MSASPVARQVTQSQVIPSRRVLINNSADLPNDYSTTPGGTFFSTTPGGTRIVYERQFLMQLRNSPMARTPPTNIQYVPGGGGSPNKKSGLCENNNSTQKSVINSNQKSPDRLAPDNARVSPIAQSRPAGDSDMFEMDL</sequence>
<reference evidence="5" key="1">
    <citation type="journal article" date="2020" name="Sci. Rep.">
        <title>Antifreeze protein complements cryoprotective dehydration in the freeze-avoiding springtail Megaphorura arctica.</title>
        <authorList>
            <person name="Graham L.A."/>
            <person name="Boddington M.E."/>
            <person name="Holmstrup M."/>
            <person name="Davies P.L."/>
        </authorList>
    </citation>
    <scope>NUCLEOTIDE SEQUENCE</scope>
    <source>
        <tissue evidence="5">Whole body</tissue>
    </source>
</reference>
<organism evidence="5">
    <name type="scientific">Hypogastrura harveyi</name>
    <dbReference type="NCBI Taxonomy" id="351090"/>
    <lineage>
        <taxon>Eukaryota</taxon>
        <taxon>Metazoa</taxon>
        <taxon>Ecdysozoa</taxon>
        <taxon>Arthropoda</taxon>
        <taxon>Hexapoda</taxon>
        <taxon>Collembola</taxon>
        <taxon>Poduromorpha</taxon>
        <taxon>Poduroidea</taxon>
        <taxon>Hypogastruridae</taxon>
        <taxon>Hypogastrura</taxon>
    </lineage>
</organism>
<dbReference type="PANTHER" id="PTHR12669">
    <property type="entry name" value="EUKARYOTIC TRANSLATION INITIATION FACTOR 4E-BINDING PROTEIN"/>
    <property type="match status" value="1"/>
</dbReference>
<dbReference type="AlphaFoldDB" id="A0A6G6CI54"/>
<dbReference type="GO" id="GO:0045947">
    <property type="term" value="P:negative regulation of translational initiation"/>
    <property type="evidence" value="ECO:0007669"/>
    <property type="project" value="InterPro"/>
</dbReference>
<keyword evidence="5" id="KW-0648">Protein biosynthesis</keyword>
<accession>A0A6G6CI54</accession>
<dbReference type="InterPro" id="IPR008606">
    <property type="entry name" value="EIF4EBP"/>
</dbReference>
<dbReference type="GO" id="GO:0008190">
    <property type="term" value="F:eukaryotic initiation factor 4E binding"/>
    <property type="evidence" value="ECO:0007669"/>
    <property type="project" value="InterPro"/>
</dbReference>
<proteinExistence type="evidence at transcript level"/>
<evidence type="ECO:0000256" key="2">
    <source>
        <dbReference type="ARBA" id="ARBA00022845"/>
    </source>
</evidence>
<feature type="region of interest" description="Disordered" evidence="4">
    <location>
        <begin position="63"/>
        <end position="138"/>
    </location>
</feature>
<evidence type="ECO:0000256" key="4">
    <source>
        <dbReference type="SAM" id="MobiDB-lite"/>
    </source>
</evidence>
<protein>
    <submittedName>
        <fullName evidence="5">Eukaryotic translation initiation factor 4E-binding protein</fullName>
    </submittedName>
</protein>
<comment type="similarity">
    <text evidence="1">Belongs to the eIF4E-binding protein family.</text>
</comment>
<keyword evidence="5" id="KW-0396">Initiation factor</keyword>
<keyword evidence="3" id="KW-0652">Protein synthesis inhibitor</keyword>
<name>A0A6G6CI54_9HEXA</name>
<dbReference type="GO" id="GO:0003743">
    <property type="term" value="F:translation initiation factor activity"/>
    <property type="evidence" value="ECO:0007669"/>
    <property type="project" value="UniProtKB-KW"/>
</dbReference>
<feature type="compositionally biased region" description="Polar residues" evidence="4">
    <location>
        <begin position="91"/>
        <end position="107"/>
    </location>
</feature>
<keyword evidence="2" id="KW-0810">Translation regulation</keyword>
<evidence type="ECO:0000256" key="1">
    <source>
        <dbReference type="ARBA" id="ARBA00005480"/>
    </source>
</evidence>
<dbReference type="Pfam" id="PF05456">
    <property type="entry name" value="eIF_4EBP"/>
    <property type="match status" value="1"/>
</dbReference>
<dbReference type="GO" id="GO:0005737">
    <property type="term" value="C:cytoplasm"/>
    <property type="evidence" value="ECO:0007669"/>
    <property type="project" value="TreeGrafter"/>
</dbReference>
<dbReference type="EMBL" id="MN649842">
    <property type="protein sequence ID" value="QID92206.1"/>
    <property type="molecule type" value="mRNA"/>
</dbReference>
<dbReference type="PANTHER" id="PTHR12669:SF12">
    <property type="entry name" value="EUKARYOTIC TRANSLATION INITIATION FACTOR 4E-BINDING PROTEIN"/>
    <property type="match status" value="1"/>
</dbReference>
<evidence type="ECO:0000313" key="5">
    <source>
        <dbReference type="EMBL" id="QID92206.1"/>
    </source>
</evidence>